<dbReference type="GO" id="GO:0015128">
    <property type="term" value="F:gluconate transmembrane transporter activity"/>
    <property type="evidence" value="ECO:0007669"/>
    <property type="project" value="InterPro"/>
</dbReference>
<dbReference type="AlphaFoldDB" id="A0A3M9L4F7"/>
<accession>A0A3M9L4F7</accession>
<gene>
    <name evidence="2" type="ORF">EDD83_09145</name>
</gene>
<dbReference type="EMBL" id="RJJF01000020">
    <property type="protein sequence ID" value="RNI07358.1"/>
    <property type="molecule type" value="Genomic_DNA"/>
</dbReference>
<sequence length="414" mass="44984">MKNVQDILIFTITIVLITILLWKIRLPPFLVLTGAALFYGIFSGMQQNAIAMATQGAGRVFALLAIPIFSGSLIALVIRQENFAQRIVSDMQKISARPTLTSGIAGYLLSIPLMCCLTAYVVMVPLVENLKVNSEIRKKCYYATAIGSTLSFVLLYPLPVIYSITRSLNFNVDAGFNLAAITISVILFIFGYLLISKRGEHKDTWKERELSANESPIGWVPLILPIVFLAIGHFLPGASLLADINLAIILAASFSLLLVKKENLDIVFEKGTRNAGMILLDLCGAGALGGVIAASSFAENVYNLIGHIIPALFIPFIFAAIIQTAQGSRAVTAIITSSILAYSPYVSDVATIPLILMISAGTMVFSYVTDPFFWLIQRTTGDDVKTVVSNYTIPLAILGILLLTSVLLIDYFLF</sequence>
<comment type="caution">
    <text evidence="2">The sequence shown here is derived from an EMBL/GenBank/DDBJ whole genome shotgun (WGS) entry which is preliminary data.</text>
</comment>
<evidence type="ECO:0000256" key="1">
    <source>
        <dbReference type="SAM" id="Phobius"/>
    </source>
</evidence>
<feature type="transmembrane region" description="Helical" evidence="1">
    <location>
        <begin position="279"/>
        <end position="298"/>
    </location>
</feature>
<evidence type="ECO:0000313" key="3">
    <source>
        <dbReference type="Proteomes" id="UP000273978"/>
    </source>
</evidence>
<feature type="transmembrane region" description="Helical" evidence="1">
    <location>
        <begin position="57"/>
        <end position="78"/>
    </location>
</feature>
<feature type="transmembrane region" description="Helical" evidence="1">
    <location>
        <begin position="140"/>
        <end position="162"/>
    </location>
</feature>
<feature type="transmembrane region" description="Helical" evidence="1">
    <location>
        <begin position="104"/>
        <end position="128"/>
    </location>
</feature>
<feature type="transmembrane region" description="Helical" evidence="1">
    <location>
        <begin position="29"/>
        <end position="45"/>
    </location>
</feature>
<proteinExistence type="predicted"/>
<keyword evidence="1" id="KW-1133">Transmembrane helix</keyword>
<keyword evidence="1" id="KW-0472">Membrane</keyword>
<dbReference type="Pfam" id="PF02447">
    <property type="entry name" value="GntP_permease"/>
    <property type="match status" value="1"/>
</dbReference>
<dbReference type="PANTHER" id="PTHR30354">
    <property type="entry name" value="GNT FAMILY GLUCONATE TRANSPORTER"/>
    <property type="match status" value="1"/>
</dbReference>
<name>A0A3M9L4F7_9EURY</name>
<feature type="transmembrane region" description="Helical" evidence="1">
    <location>
        <begin position="240"/>
        <end position="259"/>
    </location>
</feature>
<feature type="transmembrane region" description="Helical" evidence="1">
    <location>
        <begin position="7"/>
        <end position="23"/>
    </location>
</feature>
<feature type="transmembrane region" description="Helical" evidence="1">
    <location>
        <begin position="216"/>
        <end position="234"/>
    </location>
</feature>
<feature type="transmembrane region" description="Helical" evidence="1">
    <location>
        <begin position="304"/>
        <end position="322"/>
    </location>
</feature>
<dbReference type="PANTHER" id="PTHR30354:SF11">
    <property type="entry name" value="PERMEASE"/>
    <property type="match status" value="1"/>
</dbReference>
<keyword evidence="1" id="KW-0812">Transmembrane</keyword>
<feature type="transmembrane region" description="Helical" evidence="1">
    <location>
        <begin position="174"/>
        <end position="195"/>
    </location>
</feature>
<organism evidence="2 3">
    <name type="scientific">Methanohalophilus euhalobius</name>
    <dbReference type="NCBI Taxonomy" id="51203"/>
    <lineage>
        <taxon>Archaea</taxon>
        <taxon>Methanobacteriati</taxon>
        <taxon>Methanobacteriota</taxon>
        <taxon>Stenosarchaea group</taxon>
        <taxon>Methanomicrobia</taxon>
        <taxon>Methanosarcinales</taxon>
        <taxon>Methanosarcinaceae</taxon>
        <taxon>Methanohalophilus</taxon>
    </lineage>
</organism>
<feature type="transmembrane region" description="Helical" evidence="1">
    <location>
        <begin position="329"/>
        <end position="346"/>
    </location>
</feature>
<feature type="transmembrane region" description="Helical" evidence="1">
    <location>
        <begin position="388"/>
        <end position="413"/>
    </location>
</feature>
<evidence type="ECO:0000313" key="2">
    <source>
        <dbReference type="EMBL" id="RNI07358.1"/>
    </source>
</evidence>
<dbReference type="InterPro" id="IPR003474">
    <property type="entry name" value="Glcn_transporter"/>
</dbReference>
<dbReference type="RefSeq" id="WP_096711288.1">
    <property type="nucleotide sequence ID" value="NZ_OBDR01000001.1"/>
</dbReference>
<dbReference type="OrthoDB" id="99138at2157"/>
<reference evidence="2 3" key="1">
    <citation type="submission" date="2018-10" db="EMBL/GenBank/DDBJ databases">
        <title>Cultivation of a novel Methanohalophilus strain from Kebrit Deep of the Red Sea and a genomic comparison of members of the genus Methanohalophilus.</title>
        <authorList>
            <person name="Guan Y."/>
            <person name="Ngugi D.K."/>
            <person name="Stingl U."/>
        </authorList>
    </citation>
    <scope>NUCLEOTIDE SEQUENCE [LARGE SCALE GENOMIC DNA]</scope>
    <source>
        <strain evidence="2 3">DSM 10369</strain>
    </source>
</reference>
<feature type="transmembrane region" description="Helical" evidence="1">
    <location>
        <begin position="352"/>
        <end position="376"/>
    </location>
</feature>
<dbReference type="Proteomes" id="UP000273978">
    <property type="component" value="Unassembled WGS sequence"/>
</dbReference>
<protein>
    <submittedName>
        <fullName evidence="2">GntP family permease</fullName>
    </submittedName>
</protein>
<dbReference type="GO" id="GO:0005886">
    <property type="term" value="C:plasma membrane"/>
    <property type="evidence" value="ECO:0007669"/>
    <property type="project" value="TreeGrafter"/>
</dbReference>